<sequence>MKLLNRSAITLLARAPFAQWVASLPLESELVSVPVSLDELRKEGNVYLINEVEEEADFTEILKDSWQNIFKNELGAWDEFGDHWPEALTYDLFVEWFECANQIMAFDVSDDVLLVAPLDNLPE</sequence>
<dbReference type="AlphaFoldDB" id="A0A7R6PHB9"/>
<evidence type="ECO:0000313" key="1">
    <source>
        <dbReference type="EMBL" id="BBB30217.1"/>
    </source>
</evidence>
<reference evidence="1 2" key="1">
    <citation type="journal article" date="2008" name="Int. J. Syst. Evol. Microbiol.">
        <title>Neptunomonas japonica sp. nov., an Osedax japonicus symbiont-like bacterium isolated from sediment adjacent to sperm whale carcasses off Kagoshima, Japan.</title>
        <authorList>
            <person name="Miyazaki M."/>
            <person name="Nogi Y."/>
            <person name="Fujiwara Y."/>
            <person name="Kawato M."/>
            <person name="Kubokawa K."/>
            <person name="Horikoshi K."/>
        </authorList>
    </citation>
    <scope>NUCLEOTIDE SEQUENCE [LARGE SCALE GENOMIC DNA]</scope>
    <source>
        <strain evidence="1 2">JAMM 1380</strain>
    </source>
</reference>
<dbReference type="RefSeq" id="WP_201347421.1">
    <property type="nucleotide sequence ID" value="NZ_AP014546.1"/>
</dbReference>
<name>A0A7R6PHB9_9GAMM</name>
<evidence type="ECO:0000313" key="2">
    <source>
        <dbReference type="Proteomes" id="UP000595332"/>
    </source>
</evidence>
<gene>
    <name evidence="1" type="ORF">NEJAP_2271</name>
</gene>
<keyword evidence="2" id="KW-1185">Reference proteome</keyword>
<organism evidence="1 2">
    <name type="scientific">Neptunomonas japonica JAMM 1380</name>
    <dbReference type="NCBI Taxonomy" id="1441457"/>
    <lineage>
        <taxon>Bacteria</taxon>
        <taxon>Pseudomonadati</taxon>
        <taxon>Pseudomonadota</taxon>
        <taxon>Gammaproteobacteria</taxon>
        <taxon>Oceanospirillales</taxon>
        <taxon>Oceanospirillaceae</taxon>
        <taxon>Neptunomonas</taxon>
    </lineage>
</organism>
<protein>
    <recommendedName>
        <fullName evidence="3">VacJ</fullName>
    </recommendedName>
</protein>
<proteinExistence type="predicted"/>
<dbReference type="KEGG" id="njp:NEJAP_2271"/>
<accession>A0A7R6PHB9</accession>
<dbReference type="Proteomes" id="UP000595332">
    <property type="component" value="Chromosome"/>
</dbReference>
<evidence type="ECO:0008006" key="3">
    <source>
        <dbReference type="Google" id="ProtNLM"/>
    </source>
</evidence>
<dbReference type="EMBL" id="AP014546">
    <property type="protein sequence ID" value="BBB30217.1"/>
    <property type="molecule type" value="Genomic_DNA"/>
</dbReference>